<protein>
    <recommendedName>
        <fullName evidence="9">OmpR/PhoB-type domain-containing protein</fullName>
    </recommendedName>
</protein>
<feature type="DNA-binding region" description="OmpR/PhoB-type" evidence="8">
    <location>
        <begin position="122"/>
        <end position="222"/>
    </location>
</feature>
<keyword evidence="2" id="KW-0963">Cytoplasm</keyword>
<dbReference type="InterPro" id="IPR039420">
    <property type="entry name" value="WalR-like"/>
</dbReference>
<keyword evidence="4" id="KW-0902">Two-component regulatory system</keyword>
<evidence type="ECO:0000259" key="9">
    <source>
        <dbReference type="PROSITE" id="PS51755"/>
    </source>
</evidence>
<evidence type="ECO:0000313" key="10">
    <source>
        <dbReference type="EMBL" id="PIM50866.1"/>
    </source>
</evidence>
<evidence type="ECO:0000256" key="1">
    <source>
        <dbReference type="ARBA" id="ARBA00004496"/>
    </source>
</evidence>
<evidence type="ECO:0000256" key="2">
    <source>
        <dbReference type="ARBA" id="ARBA00022490"/>
    </source>
</evidence>
<keyword evidence="3" id="KW-0597">Phosphoprotein</keyword>
<dbReference type="InterPro" id="IPR001867">
    <property type="entry name" value="OmpR/PhoB-type_DNA-bd"/>
</dbReference>
<proteinExistence type="predicted"/>
<name>A0A2G9C363_9BURK</name>
<organism evidence="10 11">
    <name type="scientific">Roseateles chitinivorans</name>
    <dbReference type="NCBI Taxonomy" id="2917965"/>
    <lineage>
        <taxon>Bacteria</taxon>
        <taxon>Pseudomonadati</taxon>
        <taxon>Pseudomonadota</taxon>
        <taxon>Betaproteobacteria</taxon>
        <taxon>Burkholderiales</taxon>
        <taxon>Sphaerotilaceae</taxon>
        <taxon>Roseateles</taxon>
    </lineage>
</organism>
<dbReference type="CDD" id="cd00383">
    <property type="entry name" value="trans_reg_C"/>
    <property type="match status" value="1"/>
</dbReference>
<evidence type="ECO:0000256" key="6">
    <source>
        <dbReference type="ARBA" id="ARBA00023125"/>
    </source>
</evidence>
<dbReference type="OrthoDB" id="6007214at2"/>
<dbReference type="PANTHER" id="PTHR48111:SF35">
    <property type="entry name" value="TRANSCRIPTIONAL REGULATORY PROTEIN QSEB"/>
    <property type="match status" value="1"/>
</dbReference>
<dbReference type="Proteomes" id="UP000231501">
    <property type="component" value="Unassembled WGS sequence"/>
</dbReference>
<evidence type="ECO:0000256" key="7">
    <source>
        <dbReference type="ARBA" id="ARBA00023163"/>
    </source>
</evidence>
<dbReference type="EMBL" id="PEOG01000093">
    <property type="protein sequence ID" value="PIM50866.1"/>
    <property type="molecule type" value="Genomic_DNA"/>
</dbReference>
<comment type="caution">
    <text evidence="10">The sequence shown here is derived from an EMBL/GenBank/DDBJ whole genome shotgun (WGS) entry which is preliminary data.</text>
</comment>
<dbReference type="RefSeq" id="WP_099863924.1">
    <property type="nucleotide sequence ID" value="NZ_PEOG01000093.1"/>
</dbReference>
<comment type="subcellular location">
    <subcellularLocation>
        <location evidence="1">Cytoplasm</location>
    </subcellularLocation>
</comment>
<sequence length="265" mass="28916">MKLVGLFINKARQAALVRDLSSHGVELRPMPSSAAVLHALKRGEAQAVLLEDADTSLIDWLAMLQLRLGGIVPILVVGGDNAVGMVDAMAHGATDYADYVDSVEPLLTRLRARVGRPQQLRRMGLEVGPYALDAAASAVRRDDREISLTAREFALAWVLFSNAGRVVSASSLTARVWGGGTDICKRTLEQHVYRLRRKLSCGATESVVRIQAVYSIGYRLDLLHEQPGWAAPDYGIAATELPLHARGLPQEQPPGYLRHLWPGEL</sequence>
<dbReference type="InterPro" id="IPR036388">
    <property type="entry name" value="WH-like_DNA-bd_sf"/>
</dbReference>
<dbReference type="GO" id="GO:0032993">
    <property type="term" value="C:protein-DNA complex"/>
    <property type="evidence" value="ECO:0007669"/>
    <property type="project" value="TreeGrafter"/>
</dbReference>
<evidence type="ECO:0000256" key="8">
    <source>
        <dbReference type="PROSITE-ProRule" id="PRU01091"/>
    </source>
</evidence>
<keyword evidence="7" id="KW-0804">Transcription</keyword>
<dbReference type="Pfam" id="PF00486">
    <property type="entry name" value="Trans_reg_C"/>
    <property type="match status" value="1"/>
</dbReference>
<dbReference type="AlphaFoldDB" id="A0A2G9C363"/>
<dbReference type="PROSITE" id="PS51755">
    <property type="entry name" value="OMPR_PHOB"/>
    <property type="match status" value="1"/>
</dbReference>
<keyword evidence="11" id="KW-1185">Reference proteome</keyword>
<dbReference type="GO" id="GO:0000156">
    <property type="term" value="F:phosphorelay response regulator activity"/>
    <property type="evidence" value="ECO:0007669"/>
    <property type="project" value="TreeGrafter"/>
</dbReference>
<evidence type="ECO:0000256" key="3">
    <source>
        <dbReference type="ARBA" id="ARBA00022553"/>
    </source>
</evidence>
<gene>
    <name evidence="10" type="ORF">CS062_22690</name>
</gene>
<dbReference type="Gene3D" id="1.10.10.10">
    <property type="entry name" value="Winged helix-like DNA-binding domain superfamily/Winged helix DNA-binding domain"/>
    <property type="match status" value="1"/>
</dbReference>
<feature type="domain" description="OmpR/PhoB-type" evidence="9">
    <location>
        <begin position="122"/>
        <end position="222"/>
    </location>
</feature>
<evidence type="ECO:0000256" key="4">
    <source>
        <dbReference type="ARBA" id="ARBA00023012"/>
    </source>
</evidence>
<keyword evidence="5" id="KW-0805">Transcription regulation</keyword>
<dbReference type="SMART" id="SM00862">
    <property type="entry name" value="Trans_reg_C"/>
    <property type="match status" value="1"/>
</dbReference>
<evidence type="ECO:0000313" key="11">
    <source>
        <dbReference type="Proteomes" id="UP000231501"/>
    </source>
</evidence>
<dbReference type="SUPFAM" id="SSF46894">
    <property type="entry name" value="C-terminal effector domain of the bipartite response regulators"/>
    <property type="match status" value="1"/>
</dbReference>
<dbReference type="GO" id="GO:0006355">
    <property type="term" value="P:regulation of DNA-templated transcription"/>
    <property type="evidence" value="ECO:0007669"/>
    <property type="project" value="InterPro"/>
</dbReference>
<accession>A0A2G9C363</accession>
<keyword evidence="6 8" id="KW-0238">DNA-binding</keyword>
<dbReference type="GO" id="GO:0000976">
    <property type="term" value="F:transcription cis-regulatory region binding"/>
    <property type="evidence" value="ECO:0007669"/>
    <property type="project" value="TreeGrafter"/>
</dbReference>
<evidence type="ECO:0000256" key="5">
    <source>
        <dbReference type="ARBA" id="ARBA00023015"/>
    </source>
</evidence>
<dbReference type="InterPro" id="IPR016032">
    <property type="entry name" value="Sig_transdc_resp-reg_C-effctor"/>
</dbReference>
<dbReference type="GO" id="GO:0005829">
    <property type="term" value="C:cytosol"/>
    <property type="evidence" value="ECO:0007669"/>
    <property type="project" value="TreeGrafter"/>
</dbReference>
<dbReference type="PANTHER" id="PTHR48111">
    <property type="entry name" value="REGULATOR OF RPOS"/>
    <property type="match status" value="1"/>
</dbReference>
<reference evidence="10 11" key="1">
    <citation type="submission" date="2017-11" db="EMBL/GenBank/DDBJ databases">
        <title>Draft genome sequence of Mitsuaria sp. HWN-4.</title>
        <authorList>
            <person name="Gundlapally S.R."/>
        </authorList>
    </citation>
    <scope>NUCLEOTIDE SEQUENCE [LARGE SCALE GENOMIC DNA]</scope>
    <source>
        <strain evidence="10 11">HWN-4</strain>
    </source>
</reference>